<evidence type="ECO:0000313" key="4">
    <source>
        <dbReference type="Proteomes" id="UP000515156"/>
    </source>
</evidence>
<dbReference type="InterPro" id="IPR050252">
    <property type="entry name" value="Beta/Gamma-Crystallin"/>
</dbReference>
<dbReference type="Gene3D" id="2.60.20.10">
    <property type="entry name" value="Crystallins"/>
    <property type="match status" value="2"/>
</dbReference>
<dbReference type="KEGG" id="muo:115458754"/>
<dbReference type="GO" id="GO:0002088">
    <property type="term" value="P:lens development in camera-type eye"/>
    <property type="evidence" value="ECO:0007669"/>
    <property type="project" value="TreeGrafter"/>
</dbReference>
<keyword evidence="2" id="KW-0677">Repeat</keyword>
<dbReference type="PANTHER" id="PTHR11818:SF103">
    <property type="entry name" value="BETA_GAMMA CRYSTALLIN 'GREEK KEY' DOMAIN-CONTAINING PROTEIN"/>
    <property type="match status" value="1"/>
</dbReference>
<organism evidence="4 5">
    <name type="scientific">Microcaecilia unicolor</name>
    <dbReference type="NCBI Taxonomy" id="1415580"/>
    <lineage>
        <taxon>Eukaryota</taxon>
        <taxon>Metazoa</taxon>
        <taxon>Chordata</taxon>
        <taxon>Craniata</taxon>
        <taxon>Vertebrata</taxon>
        <taxon>Euteleostomi</taxon>
        <taxon>Amphibia</taxon>
        <taxon>Gymnophiona</taxon>
        <taxon>Siphonopidae</taxon>
        <taxon>Microcaecilia</taxon>
    </lineage>
</organism>
<dbReference type="FunCoup" id="A0A6P7WME3">
    <property type="interactions" value="460"/>
</dbReference>
<keyword evidence="4" id="KW-1185">Reference proteome</keyword>
<comment type="similarity">
    <text evidence="1">Belongs to the beta/gamma-crystallin family.</text>
</comment>
<dbReference type="GO" id="GO:0007601">
    <property type="term" value="P:visual perception"/>
    <property type="evidence" value="ECO:0007669"/>
    <property type="project" value="TreeGrafter"/>
</dbReference>
<feature type="domain" description="Beta/gamma crystallin 'Greek key'" evidence="3">
    <location>
        <begin position="134"/>
        <end position="176"/>
    </location>
</feature>
<dbReference type="SUPFAM" id="SSF56973">
    <property type="entry name" value="Aerolisin/ETX pore-forming domain"/>
    <property type="match status" value="1"/>
</dbReference>
<dbReference type="RefSeq" id="XP_030044427.1">
    <property type="nucleotide sequence ID" value="XM_030188567.1"/>
</dbReference>
<reference evidence="5" key="1">
    <citation type="submission" date="2025-08" db="UniProtKB">
        <authorList>
            <consortium name="RefSeq"/>
        </authorList>
    </citation>
    <scope>IDENTIFICATION</scope>
</reference>
<evidence type="ECO:0000259" key="3">
    <source>
        <dbReference type="PROSITE" id="PS50915"/>
    </source>
</evidence>
<dbReference type="GO" id="GO:0005212">
    <property type="term" value="F:structural constituent of eye lens"/>
    <property type="evidence" value="ECO:0007669"/>
    <property type="project" value="TreeGrafter"/>
</dbReference>
<feature type="domain" description="Beta/gamma crystallin 'Greek key'" evidence="3">
    <location>
        <begin position="9"/>
        <end position="49"/>
    </location>
</feature>
<evidence type="ECO:0000256" key="2">
    <source>
        <dbReference type="ARBA" id="ARBA00022737"/>
    </source>
</evidence>
<proteinExistence type="inferred from homology"/>
<dbReference type="InParanoid" id="A0A6P7WME3"/>
<evidence type="ECO:0000256" key="1">
    <source>
        <dbReference type="ARBA" id="ARBA00009646"/>
    </source>
</evidence>
<dbReference type="InterPro" id="IPR001064">
    <property type="entry name" value="Beta/gamma_crystallin"/>
</dbReference>
<dbReference type="SUPFAM" id="SSF49695">
    <property type="entry name" value="gamma-Crystallin-like"/>
    <property type="match status" value="1"/>
</dbReference>
<dbReference type="Gene3D" id="2.170.15.10">
    <property type="entry name" value="Proaerolysin, chain A, domain 3"/>
    <property type="match status" value="1"/>
</dbReference>
<feature type="domain" description="Beta/gamma crystallin 'Greek key'" evidence="3">
    <location>
        <begin position="50"/>
        <end position="88"/>
    </location>
</feature>
<dbReference type="Pfam" id="PF00030">
    <property type="entry name" value="Crystall"/>
    <property type="match status" value="2"/>
</dbReference>
<accession>A0A6P7WME3</accession>
<dbReference type="InterPro" id="IPR011024">
    <property type="entry name" value="G_crystallin-like"/>
</dbReference>
<protein>
    <submittedName>
        <fullName evidence="5">Epidermal differentiation-specific protein-like</fullName>
    </submittedName>
</protein>
<dbReference type="SMART" id="SM00247">
    <property type="entry name" value="XTALbg"/>
    <property type="match status" value="2"/>
</dbReference>
<dbReference type="OrthoDB" id="8603363at2759"/>
<sequence>MSVTPTKVNKIVVYEFPDFKGLKREFISDVKDLREISFNDCICSLIVIGQPWIAYEHIQFGGWLREYEEGEYSNIEIHDTISSLQLITDDLRNPKITIYEHPNYKGKNQTFTEETNLCYGNFNTMASSHIVEKGAWILYENANRRGQRILARAGERFADYGKIGFNDKVSYLRPLKAGCAIVKSNVLWDKMKKENEICFMVDEFIGVNRSDFEQEFSSRSKEYESSVTYDFKFSNTTTIEAGVEFKLMLIPSVSIKISNSISIEKGKSETVTQRDRFQLTLPAKIPPHTKITITVMKKAVTVIIPVELTVEQNQKITIEYGELRCQMGSTIYAEYDSEKI</sequence>
<dbReference type="AlphaFoldDB" id="A0A6P7WME3"/>
<dbReference type="GeneID" id="115458754"/>
<dbReference type="Proteomes" id="UP000515156">
    <property type="component" value="Unplaced"/>
</dbReference>
<evidence type="ECO:0000313" key="5">
    <source>
        <dbReference type="RefSeq" id="XP_030044427.1"/>
    </source>
</evidence>
<feature type="domain" description="Beta/gamma crystallin 'Greek key'" evidence="3">
    <location>
        <begin position="94"/>
        <end position="132"/>
    </location>
</feature>
<name>A0A6P7WME3_9AMPH</name>
<gene>
    <name evidence="5" type="primary">LOC115458754</name>
</gene>
<dbReference type="PANTHER" id="PTHR11818">
    <property type="entry name" value="BETA/GAMMA CRYSTALLIN"/>
    <property type="match status" value="1"/>
</dbReference>
<dbReference type="PROSITE" id="PS50915">
    <property type="entry name" value="CRYSTALLIN_BETA_GAMMA"/>
    <property type="match status" value="4"/>
</dbReference>